<organism evidence="1 2">
    <name type="scientific">Pleurodeles waltl</name>
    <name type="common">Iberian ribbed newt</name>
    <dbReference type="NCBI Taxonomy" id="8319"/>
    <lineage>
        <taxon>Eukaryota</taxon>
        <taxon>Metazoa</taxon>
        <taxon>Chordata</taxon>
        <taxon>Craniata</taxon>
        <taxon>Vertebrata</taxon>
        <taxon>Euteleostomi</taxon>
        <taxon>Amphibia</taxon>
        <taxon>Batrachia</taxon>
        <taxon>Caudata</taxon>
        <taxon>Salamandroidea</taxon>
        <taxon>Salamandridae</taxon>
        <taxon>Pleurodelinae</taxon>
        <taxon>Pleurodeles</taxon>
    </lineage>
</organism>
<name>A0AAV7X0S3_PLEWA</name>
<sequence>MFHRPTKEVSIIFFPSSDPDDEREACLILLPYFCSKEEKPAYSSFRYSLCLRKEAALMSSRVYGNKKEVSAPFSFRLLDARE</sequence>
<keyword evidence="2" id="KW-1185">Reference proteome</keyword>
<evidence type="ECO:0000313" key="2">
    <source>
        <dbReference type="Proteomes" id="UP001066276"/>
    </source>
</evidence>
<gene>
    <name evidence="1" type="ORF">NDU88_005477</name>
</gene>
<comment type="caution">
    <text evidence="1">The sequence shown here is derived from an EMBL/GenBank/DDBJ whole genome shotgun (WGS) entry which is preliminary data.</text>
</comment>
<dbReference type="AlphaFoldDB" id="A0AAV7X0S3"/>
<dbReference type="Proteomes" id="UP001066276">
    <property type="component" value="Chromosome 1_1"/>
</dbReference>
<dbReference type="EMBL" id="JANPWB010000001">
    <property type="protein sequence ID" value="KAJ1217890.1"/>
    <property type="molecule type" value="Genomic_DNA"/>
</dbReference>
<accession>A0AAV7X0S3</accession>
<protein>
    <submittedName>
        <fullName evidence="1">Uncharacterized protein</fullName>
    </submittedName>
</protein>
<reference evidence="1" key="1">
    <citation type="journal article" date="2022" name="bioRxiv">
        <title>Sequencing and chromosome-scale assembly of the giantPleurodeles waltlgenome.</title>
        <authorList>
            <person name="Brown T."/>
            <person name="Elewa A."/>
            <person name="Iarovenko S."/>
            <person name="Subramanian E."/>
            <person name="Araus A.J."/>
            <person name="Petzold A."/>
            <person name="Susuki M."/>
            <person name="Suzuki K.-i.T."/>
            <person name="Hayashi T."/>
            <person name="Toyoda A."/>
            <person name="Oliveira C."/>
            <person name="Osipova E."/>
            <person name="Leigh N.D."/>
            <person name="Simon A."/>
            <person name="Yun M.H."/>
        </authorList>
    </citation>
    <scope>NUCLEOTIDE SEQUENCE</scope>
    <source>
        <strain evidence="1">20211129_DDA</strain>
        <tissue evidence="1">Liver</tissue>
    </source>
</reference>
<evidence type="ECO:0000313" key="1">
    <source>
        <dbReference type="EMBL" id="KAJ1217890.1"/>
    </source>
</evidence>
<proteinExistence type="predicted"/>